<dbReference type="EMBL" id="JAYMYS010000006">
    <property type="protein sequence ID" value="KAK7390299.1"/>
    <property type="molecule type" value="Genomic_DNA"/>
</dbReference>
<dbReference type="Pfam" id="PF23282">
    <property type="entry name" value="WHD_ROQ1"/>
    <property type="match status" value="1"/>
</dbReference>
<organism evidence="3 4">
    <name type="scientific">Psophocarpus tetragonolobus</name>
    <name type="common">Winged bean</name>
    <name type="synonym">Dolichos tetragonolobus</name>
    <dbReference type="NCBI Taxonomy" id="3891"/>
    <lineage>
        <taxon>Eukaryota</taxon>
        <taxon>Viridiplantae</taxon>
        <taxon>Streptophyta</taxon>
        <taxon>Embryophyta</taxon>
        <taxon>Tracheophyta</taxon>
        <taxon>Spermatophyta</taxon>
        <taxon>Magnoliopsida</taxon>
        <taxon>eudicotyledons</taxon>
        <taxon>Gunneridae</taxon>
        <taxon>Pentapetalae</taxon>
        <taxon>rosids</taxon>
        <taxon>fabids</taxon>
        <taxon>Fabales</taxon>
        <taxon>Fabaceae</taxon>
        <taxon>Papilionoideae</taxon>
        <taxon>50 kb inversion clade</taxon>
        <taxon>NPAAA clade</taxon>
        <taxon>indigoferoid/millettioid clade</taxon>
        <taxon>Phaseoleae</taxon>
        <taxon>Psophocarpus</taxon>
    </lineage>
</organism>
<dbReference type="InterPro" id="IPR058192">
    <property type="entry name" value="WHD_ROQ1-like"/>
</dbReference>
<gene>
    <name evidence="3" type="ORF">VNO78_25601</name>
</gene>
<keyword evidence="1" id="KW-0677">Repeat</keyword>
<reference evidence="3 4" key="1">
    <citation type="submission" date="2024-01" db="EMBL/GenBank/DDBJ databases">
        <title>The genomes of 5 underutilized Papilionoideae crops provide insights into root nodulation and disease resistanc.</title>
        <authorList>
            <person name="Jiang F."/>
        </authorList>
    </citation>
    <scope>NUCLEOTIDE SEQUENCE [LARGE SCALE GENOMIC DNA]</scope>
    <source>
        <strain evidence="3">DUOXIRENSHENG_FW03</strain>
        <tissue evidence="3">Leaves</tissue>
    </source>
</reference>
<dbReference type="AlphaFoldDB" id="A0AAN9XFY6"/>
<sequence>MGGIGKTTIAEYKFKKLYSEYDVEHVKVLLKDSENDDSVVAGLERLKDKALITIPEDNTISMHDIIQEMAWEIVRQESIVNPGNRS</sequence>
<name>A0AAN9XFY6_PSOTE</name>
<protein>
    <recommendedName>
        <fullName evidence="2">Disease resistance protein Roq1-like winged-helix domain-containing protein</fullName>
    </recommendedName>
</protein>
<evidence type="ECO:0000313" key="3">
    <source>
        <dbReference type="EMBL" id="KAK7390299.1"/>
    </source>
</evidence>
<keyword evidence="4" id="KW-1185">Reference proteome</keyword>
<evidence type="ECO:0000256" key="1">
    <source>
        <dbReference type="ARBA" id="ARBA00022737"/>
    </source>
</evidence>
<dbReference type="Proteomes" id="UP001386955">
    <property type="component" value="Unassembled WGS sequence"/>
</dbReference>
<comment type="caution">
    <text evidence="3">The sequence shown here is derived from an EMBL/GenBank/DDBJ whole genome shotgun (WGS) entry which is preliminary data.</text>
</comment>
<evidence type="ECO:0000259" key="2">
    <source>
        <dbReference type="Pfam" id="PF23282"/>
    </source>
</evidence>
<feature type="domain" description="Disease resistance protein Roq1-like winged-helix" evidence="2">
    <location>
        <begin position="17"/>
        <end position="78"/>
    </location>
</feature>
<evidence type="ECO:0000313" key="4">
    <source>
        <dbReference type="Proteomes" id="UP001386955"/>
    </source>
</evidence>
<proteinExistence type="predicted"/>
<accession>A0AAN9XFY6</accession>